<comment type="caution">
    <text evidence="1">The sequence shown here is derived from an EMBL/GenBank/DDBJ whole genome shotgun (WGS) entry which is preliminary data.</text>
</comment>
<evidence type="ECO:0000313" key="2">
    <source>
        <dbReference type="Proteomes" id="UP000642829"/>
    </source>
</evidence>
<name>A0A8J3DEV8_9BACT</name>
<dbReference type="EMBL" id="BMXG01000025">
    <property type="protein sequence ID" value="GHC11396.1"/>
    <property type="molecule type" value="Genomic_DNA"/>
</dbReference>
<dbReference type="Proteomes" id="UP000642829">
    <property type="component" value="Unassembled WGS sequence"/>
</dbReference>
<organism evidence="1 2">
    <name type="scientific">Cerasicoccus arenae</name>
    <dbReference type="NCBI Taxonomy" id="424488"/>
    <lineage>
        <taxon>Bacteria</taxon>
        <taxon>Pseudomonadati</taxon>
        <taxon>Verrucomicrobiota</taxon>
        <taxon>Opitutia</taxon>
        <taxon>Puniceicoccales</taxon>
        <taxon>Cerasicoccaceae</taxon>
        <taxon>Cerasicoccus</taxon>
    </lineage>
</organism>
<dbReference type="AlphaFoldDB" id="A0A8J3DEV8"/>
<sequence>MILALAIGGILAGCTNTEAPTAVISGAPEPLTRDVFFDVPRRGPVPLKVAGKLPSVINESSGLAQASESGVFWTQNDSGDRARVFAIDAYGKLVGQAGKSGVVITNARNVDWEDLAEDFRGNLLIGAFGNNNNHRRDLSIYQVPMPDPATATTADATARWIFHFPDQKEFPPEEKNYDCEAMFVAQGKIYLLTKHRDDTMTTLYRLDSRDETESNALTLLAQGNLRGMVTGAASWNDGQRVAVLSYSGVWVFTPPTSDGARIFEGAVSWMPIRAGQAEAVAFLDADTLIITNEQREVFHVQISEMSTVSRRD</sequence>
<gene>
    <name evidence="1" type="ORF">GCM10007047_30920</name>
</gene>
<protein>
    <submittedName>
        <fullName evidence="1">Uncharacterized protein</fullName>
    </submittedName>
</protein>
<reference evidence="1" key="1">
    <citation type="journal article" date="2014" name="Int. J. Syst. Evol. Microbiol.">
        <title>Complete genome sequence of Corynebacterium casei LMG S-19264T (=DSM 44701T), isolated from a smear-ripened cheese.</title>
        <authorList>
            <consortium name="US DOE Joint Genome Institute (JGI-PGF)"/>
            <person name="Walter F."/>
            <person name="Albersmeier A."/>
            <person name="Kalinowski J."/>
            <person name="Ruckert C."/>
        </authorList>
    </citation>
    <scope>NUCLEOTIDE SEQUENCE</scope>
    <source>
        <strain evidence="1">KCTC 12870</strain>
    </source>
</reference>
<evidence type="ECO:0000313" key="1">
    <source>
        <dbReference type="EMBL" id="GHC11396.1"/>
    </source>
</evidence>
<keyword evidence="2" id="KW-1185">Reference proteome</keyword>
<proteinExistence type="predicted"/>
<reference evidence="1" key="2">
    <citation type="submission" date="2020-09" db="EMBL/GenBank/DDBJ databases">
        <authorList>
            <person name="Sun Q."/>
            <person name="Kim S."/>
        </authorList>
    </citation>
    <scope>NUCLEOTIDE SEQUENCE</scope>
    <source>
        <strain evidence="1">KCTC 12870</strain>
    </source>
</reference>
<accession>A0A8J3DEV8</accession>
<dbReference type="SUPFAM" id="SSF101898">
    <property type="entry name" value="NHL repeat"/>
    <property type="match status" value="1"/>
</dbReference>